<evidence type="ECO:0000313" key="1">
    <source>
        <dbReference type="EMBL" id="CAG8558951.1"/>
    </source>
</evidence>
<sequence length="55" mass="6294">MHTALKKLLLDLFCKENKDILKTIKEQLLTSNKIEVKQNLVETINALIFGPISIK</sequence>
<protein>
    <submittedName>
        <fullName evidence="1">10405_t:CDS:1</fullName>
    </submittedName>
</protein>
<dbReference type="AlphaFoldDB" id="A0A9N9FSJ3"/>
<name>A0A9N9FSJ3_9GLOM</name>
<dbReference type="Proteomes" id="UP000789759">
    <property type="component" value="Unassembled WGS sequence"/>
</dbReference>
<reference evidence="1" key="1">
    <citation type="submission" date="2021-06" db="EMBL/GenBank/DDBJ databases">
        <authorList>
            <person name="Kallberg Y."/>
            <person name="Tangrot J."/>
            <person name="Rosling A."/>
        </authorList>
    </citation>
    <scope>NUCLEOTIDE SEQUENCE</scope>
    <source>
        <strain evidence="1">FL966</strain>
    </source>
</reference>
<comment type="caution">
    <text evidence="1">The sequence shown here is derived from an EMBL/GenBank/DDBJ whole genome shotgun (WGS) entry which is preliminary data.</text>
</comment>
<dbReference type="EMBL" id="CAJVQA010002841">
    <property type="protein sequence ID" value="CAG8558951.1"/>
    <property type="molecule type" value="Genomic_DNA"/>
</dbReference>
<keyword evidence="2" id="KW-1185">Reference proteome</keyword>
<proteinExistence type="predicted"/>
<accession>A0A9N9FSJ3</accession>
<evidence type="ECO:0000313" key="2">
    <source>
        <dbReference type="Proteomes" id="UP000789759"/>
    </source>
</evidence>
<organism evidence="1 2">
    <name type="scientific">Cetraspora pellucida</name>
    <dbReference type="NCBI Taxonomy" id="1433469"/>
    <lineage>
        <taxon>Eukaryota</taxon>
        <taxon>Fungi</taxon>
        <taxon>Fungi incertae sedis</taxon>
        <taxon>Mucoromycota</taxon>
        <taxon>Glomeromycotina</taxon>
        <taxon>Glomeromycetes</taxon>
        <taxon>Diversisporales</taxon>
        <taxon>Gigasporaceae</taxon>
        <taxon>Cetraspora</taxon>
    </lineage>
</organism>
<gene>
    <name evidence="1" type="ORF">CPELLU_LOCUS5111</name>
</gene>